<accession>S9X6Z0</accession>
<keyword evidence="8" id="KW-0333">Golgi apparatus</keyword>
<comment type="similarity">
    <text evidence="3">Belongs to the TVP38/TMEM64 family.</text>
</comment>
<feature type="transmembrane region" description="Helical" evidence="10">
    <location>
        <begin position="12"/>
        <end position="30"/>
    </location>
</feature>
<keyword evidence="7 10" id="KW-1133">Transmembrane helix</keyword>
<evidence type="ECO:0000256" key="2">
    <source>
        <dbReference type="ARBA" id="ARBA00004653"/>
    </source>
</evidence>
<evidence type="ECO:0000256" key="8">
    <source>
        <dbReference type="ARBA" id="ARBA00023034"/>
    </source>
</evidence>
<evidence type="ECO:0000256" key="1">
    <source>
        <dbReference type="ARBA" id="ARBA00002978"/>
    </source>
</evidence>
<evidence type="ECO:0000256" key="7">
    <source>
        <dbReference type="ARBA" id="ARBA00022989"/>
    </source>
</evidence>
<evidence type="ECO:0000313" key="12">
    <source>
        <dbReference type="EMBL" id="EPY49546.1"/>
    </source>
</evidence>
<feature type="transmembrane region" description="Helical" evidence="10">
    <location>
        <begin position="50"/>
        <end position="68"/>
    </location>
</feature>
<dbReference type="InterPro" id="IPR051076">
    <property type="entry name" value="Golgi_membrane_TVP38/TMEM64"/>
</dbReference>
<evidence type="ECO:0000256" key="3">
    <source>
        <dbReference type="ARBA" id="ARBA00008640"/>
    </source>
</evidence>
<comment type="function">
    <text evidence="1">Golgi membrane protein involved in vesicular trafficking and spindle migration.</text>
</comment>
<evidence type="ECO:0000259" key="11">
    <source>
        <dbReference type="Pfam" id="PF09335"/>
    </source>
</evidence>
<feature type="transmembrane region" description="Helical" evidence="10">
    <location>
        <begin position="164"/>
        <end position="186"/>
    </location>
</feature>
<evidence type="ECO:0000256" key="4">
    <source>
        <dbReference type="ARBA" id="ARBA00013533"/>
    </source>
</evidence>
<evidence type="ECO:0000256" key="5">
    <source>
        <dbReference type="ARBA" id="ARBA00020673"/>
    </source>
</evidence>
<dbReference type="PANTHER" id="PTHR47549">
    <property type="entry name" value="GOLGI APPARATUS MEMBRANE PROTEIN TVP38-RELATED"/>
    <property type="match status" value="1"/>
</dbReference>
<dbReference type="RefSeq" id="XP_013025573.1">
    <property type="nucleotide sequence ID" value="XM_013170119.1"/>
</dbReference>
<dbReference type="HOGENOM" id="CLU_021545_0_1_1"/>
<evidence type="ECO:0000313" key="13">
    <source>
        <dbReference type="Proteomes" id="UP000015464"/>
    </source>
</evidence>
<evidence type="ECO:0000256" key="6">
    <source>
        <dbReference type="ARBA" id="ARBA00022692"/>
    </source>
</evidence>
<evidence type="ECO:0000256" key="10">
    <source>
        <dbReference type="SAM" id="Phobius"/>
    </source>
</evidence>
<dbReference type="STRING" id="653667.S9X6Z0"/>
<organism evidence="12 13">
    <name type="scientific">Schizosaccharomyces cryophilus (strain OY26 / ATCC MYA-4695 / CBS 11777 / NBRC 106824 / NRRL Y48691)</name>
    <name type="common">Fission yeast</name>
    <dbReference type="NCBI Taxonomy" id="653667"/>
    <lineage>
        <taxon>Eukaryota</taxon>
        <taxon>Fungi</taxon>
        <taxon>Dikarya</taxon>
        <taxon>Ascomycota</taxon>
        <taxon>Taphrinomycotina</taxon>
        <taxon>Schizosaccharomycetes</taxon>
        <taxon>Schizosaccharomycetales</taxon>
        <taxon>Schizosaccharomycetaceae</taxon>
        <taxon>Schizosaccharomyces</taxon>
    </lineage>
</organism>
<reference evidence="12 13" key="1">
    <citation type="journal article" date="2011" name="Science">
        <title>Comparative functional genomics of the fission yeasts.</title>
        <authorList>
            <person name="Rhind N."/>
            <person name="Chen Z."/>
            <person name="Yassour M."/>
            <person name="Thompson D.A."/>
            <person name="Haas B.J."/>
            <person name="Habib N."/>
            <person name="Wapinski I."/>
            <person name="Roy S."/>
            <person name="Lin M.F."/>
            <person name="Heiman D.I."/>
            <person name="Young S.K."/>
            <person name="Furuya K."/>
            <person name="Guo Y."/>
            <person name="Pidoux A."/>
            <person name="Chen H.M."/>
            <person name="Robbertse B."/>
            <person name="Goldberg J.M."/>
            <person name="Aoki K."/>
            <person name="Bayne E.H."/>
            <person name="Berlin A.M."/>
            <person name="Desjardins C.A."/>
            <person name="Dobbs E."/>
            <person name="Dukaj L."/>
            <person name="Fan L."/>
            <person name="FitzGerald M.G."/>
            <person name="French C."/>
            <person name="Gujja S."/>
            <person name="Hansen K."/>
            <person name="Keifenheim D."/>
            <person name="Levin J.Z."/>
            <person name="Mosher R.A."/>
            <person name="Mueller C.A."/>
            <person name="Pfiffner J."/>
            <person name="Priest M."/>
            <person name="Russ C."/>
            <person name="Smialowska A."/>
            <person name="Swoboda P."/>
            <person name="Sykes S.M."/>
            <person name="Vaughn M."/>
            <person name="Vengrova S."/>
            <person name="Yoder R."/>
            <person name="Zeng Q."/>
            <person name="Allshire R."/>
            <person name="Baulcombe D."/>
            <person name="Birren B.W."/>
            <person name="Brown W."/>
            <person name="Ekwall K."/>
            <person name="Kellis M."/>
            <person name="Leatherwood J."/>
            <person name="Levin H."/>
            <person name="Margalit H."/>
            <person name="Martienssen R."/>
            <person name="Nieduszynski C.A."/>
            <person name="Spatafora J.W."/>
            <person name="Friedman N."/>
            <person name="Dalgaard J.Z."/>
            <person name="Baumann P."/>
            <person name="Niki H."/>
            <person name="Regev A."/>
            <person name="Nusbaum C."/>
        </authorList>
    </citation>
    <scope>NUCLEOTIDE SEQUENCE [LARGE SCALE GENOMIC DNA]</scope>
    <source>
        <strain evidence="13">OY26 / ATCC MYA-4695 / CBS 11777 / NBRC 106824 / NRRL Y48691</strain>
    </source>
</reference>
<dbReference type="Proteomes" id="UP000015464">
    <property type="component" value="Unassembled WGS sequence"/>
</dbReference>
<dbReference type="PANTHER" id="PTHR47549:SF2">
    <property type="entry name" value="GOLGI APPARATUS MEMBRANE PROTEIN TVP38"/>
    <property type="match status" value="1"/>
</dbReference>
<sequence>MFQSRAMPKVIGLFALSIFLITSLVLLSVYHKEILHIILPIARNLSHHRFSFLIPLCMIAASSVPPLAGQDPISIVVGAVWGLNVGFCTVVCGIFLGESIAFLGYRYFLEEKAQEFRSRHQEHYGTFVKILEEGSYPLIWLIRLSFLPTHFTTVFFATIPQVSYVGWSIAFWFSCFKYLVPVYAGVCLAANTSTPANVIGIVLSGVITVGTFLLIVYRYQKLKEYQPPIARPASRSTELNALESQQSESEQNEYTYEYDRAARERDHLLSSKFA</sequence>
<keyword evidence="6 10" id="KW-0812">Transmembrane</keyword>
<comment type="subcellular location">
    <subcellularLocation>
        <location evidence="2">Golgi apparatus membrane</location>
        <topology evidence="2">Multi-pass membrane protein</topology>
    </subcellularLocation>
</comment>
<dbReference type="OMA" id="FWHFVVA"/>
<keyword evidence="13" id="KW-1185">Reference proteome</keyword>
<protein>
    <recommendedName>
        <fullName evidence="4">Golgi apparatus membrane protein TVP38</fullName>
    </recommendedName>
    <alternativeName>
        <fullName evidence="5">Golgi apparatus membrane protein tvp38</fullName>
    </alternativeName>
</protein>
<dbReference type="Pfam" id="PF09335">
    <property type="entry name" value="VTT_dom"/>
    <property type="match status" value="1"/>
</dbReference>
<evidence type="ECO:0000256" key="9">
    <source>
        <dbReference type="ARBA" id="ARBA00023136"/>
    </source>
</evidence>
<feature type="transmembrane region" description="Helical" evidence="10">
    <location>
        <begin position="198"/>
        <end position="217"/>
    </location>
</feature>
<feature type="transmembrane region" description="Helical" evidence="10">
    <location>
        <begin position="75"/>
        <end position="96"/>
    </location>
</feature>
<dbReference type="GeneID" id="25035760"/>
<dbReference type="eggNOG" id="KOG3140">
    <property type="taxonomic scope" value="Eukaryota"/>
</dbReference>
<gene>
    <name evidence="12" type="ORF">SPOG_01431</name>
</gene>
<dbReference type="InterPro" id="IPR032816">
    <property type="entry name" value="VTT_dom"/>
</dbReference>
<feature type="domain" description="VTT" evidence="11">
    <location>
        <begin position="70"/>
        <end position="184"/>
    </location>
</feature>
<dbReference type="AlphaFoldDB" id="S9X6Z0"/>
<dbReference type="OrthoDB" id="166803at2759"/>
<dbReference type="GO" id="GO:0000139">
    <property type="term" value="C:Golgi membrane"/>
    <property type="evidence" value="ECO:0007669"/>
    <property type="project" value="UniProtKB-SubCell"/>
</dbReference>
<proteinExistence type="inferred from homology"/>
<name>S9X6Z0_SCHCR</name>
<keyword evidence="9 10" id="KW-0472">Membrane</keyword>
<dbReference type="EMBL" id="KE546995">
    <property type="protein sequence ID" value="EPY49546.1"/>
    <property type="molecule type" value="Genomic_DNA"/>
</dbReference>